<dbReference type="AlphaFoldDB" id="A0A9X2X5R0"/>
<gene>
    <name evidence="1" type="ORF">NYR54_01765</name>
</gene>
<reference evidence="1" key="1">
    <citation type="submission" date="2022-08" db="EMBL/GenBank/DDBJ databases">
        <title>Chelativorans sichuanense sp. nov., a paraffin oil-degrading bacterium isolated from a mixture of oil-based drill cuttings and paddy soil.</title>
        <authorList>
            <person name="Yu J."/>
            <person name="Liu H."/>
            <person name="Chen Q."/>
        </authorList>
    </citation>
    <scope>NUCLEOTIDE SEQUENCE</scope>
    <source>
        <strain evidence="1">SCAU 2101</strain>
    </source>
</reference>
<comment type="caution">
    <text evidence="1">The sequence shown here is derived from an EMBL/GenBank/DDBJ whole genome shotgun (WGS) entry which is preliminary data.</text>
</comment>
<name>A0A9X2X5R0_9HYPH</name>
<evidence type="ECO:0000313" key="1">
    <source>
        <dbReference type="EMBL" id="MCT8989023.1"/>
    </source>
</evidence>
<protein>
    <submittedName>
        <fullName evidence="1">Uncharacterized protein</fullName>
    </submittedName>
</protein>
<sequence length="65" mass="6914">MTSRNVGPGLEEKVKDAIAGELERQAENRPGTLTVRRRNGKLLVEGEIDLDDLAMVVIGSLAGGP</sequence>
<proteinExistence type="predicted"/>
<accession>A0A9X2X5R0</accession>
<dbReference type="EMBL" id="JAODNV010000003">
    <property type="protein sequence ID" value="MCT8989023.1"/>
    <property type="molecule type" value="Genomic_DNA"/>
</dbReference>
<dbReference type="Proteomes" id="UP001149009">
    <property type="component" value="Unassembled WGS sequence"/>
</dbReference>
<evidence type="ECO:0000313" key="2">
    <source>
        <dbReference type="Proteomes" id="UP001149009"/>
    </source>
</evidence>
<keyword evidence="2" id="KW-1185">Reference proteome</keyword>
<organism evidence="1 2">
    <name type="scientific">Chelativorans petroleitrophicus</name>
    <dbReference type="NCBI Taxonomy" id="2975484"/>
    <lineage>
        <taxon>Bacteria</taxon>
        <taxon>Pseudomonadati</taxon>
        <taxon>Pseudomonadota</taxon>
        <taxon>Alphaproteobacteria</taxon>
        <taxon>Hyphomicrobiales</taxon>
        <taxon>Phyllobacteriaceae</taxon>
        <taxon>Chelativorans</taxon>
    </lineage>
</organism>
<dbReference type="RefSeq" id="WP_261513692.1">
    <property type="nucleotide sequence ID" value="NZ_JAODNV010000003.1"/>
</dbReference>